<evidence type="ECO:0000256" key="5">
    <source>
        <dbReference type="SAM" id="SignalP"/>
    </source>
</evidence>
<reference evidence="7" key="1">
    <citation type="journal article" date="2022" name="New Phytol.">
        <title>Evolutionary transition to the ectomycorrhizal habit in the genomes of a hyperdiverse lineage of mushroom-forming fungi.</title>
        <authorList>
            <person name="Looney B."/>
            <person name="Miyauchi S."/>
            <person name="Morin E."/>
            <person name="Drula E."/>
            <person name="Courty P.E."/>
            <person name="Kohler A."/>
            <person name="Kuo A."/>
            <person name="LaButti K."/>
            <person name="Pangilinan J."/>
            <person name="Lipzen A."/>
            <person name="Riley R."/>
            <person name="Andreopoulos W."/>
            <person name="He G."/>
            <person name="Johnson J."/>
            <person name="Nolan M."/>
            <person name="Tritt A."/>
            <person name="Barry K.W."/>
            <person name="Grigoriev I.V."/>
            <person name="Nagy L.G."/>
            <person name="Hibbett D."/>
            <person name="Henrissat B."/>
            <person name="Matheny P.B."/>
            <person name="Labbe J."/>
            <person name="Martin F.M."/>
        </authorList>
    </citation>
    <scope>NUCLEOTIDE SEQUENCE</scope>
    <source>
        <strain evidence="7">BPL690</strain>
    </source>
</reference>
<sequence>MLLPHISFALGALSLASCASASGISQVSKKDTHHGDFLGVCKTIASSVSGSSQIFDPNTPQYVADNDHAFISSSDSSACSVEPGSTEDVAVILQILGRTRTPFAIKSAGHATNPHFSSTQGVQVSLSRLNQLKVNAEAGTIEVGPGLTWDDVYQQLDPFNVTVIGGRIPGVGVGGLLLGGGYSFKSNQYGLGIDNIVAYEFVLPNGTIKTVTESDQDLWFALRGGGNNFGVVTKYILKSHGQGEVWGGLAVYGPDQLEAVKNAVAKFKIDLIQKLLLSLCSPTRLGSIPTLQQDVVTKSYGTFVKGLASPVIASGVRGFYCGFAATQYSSNFFDDIVNQLLHWGAQLTALDNNVLLSAGLEPFVSSVLSHGPPSAYPPDRSHPVFPSVLSLTWSNSTLDGIMAHSIREVADNLHAAALEDGQDVKNGMIYPNYALFDTPLKDMYGDNVERLQKLRRIIDPEDVMGLAGGFKF</sequence>
<feature type="signal peptide" evidence="5">
    <location>
        <begin position="1"/>
        <end position="21"/>
    </location>
</feature>
<keyword evidence="4" id="KW-0560">Oxidoreductase</keyword>
<dbReference type="PANTHER" id="PTHR42973:SF13">
    <property type="entry name" value="FAD-BINDING PCMH-TYPE DOMAIN-CONTAINING PROTEIN"/>
    <property type="match status" value="1"/>
</dbReference>
<protein>
    <recommendedName>
        <fullName evidence="6">FAD-binding PCMH-type domain-containing protein</fullName>
    </recommendedName>
</protein>
<name>A0AAD4LUJ0_9AGAM</name>
<keyword evidence="8" id="KW-1185">Reference proteome</keyword>
<evidence type="ECO:0000313" key="7">
    <source>
        <dbReference type="EMBL" id="KAI0289880.1"/>
    </source>
</evidence>
<proteinExistence type="inferred from homology"/>
<dbReference type="SUPFAM" id="SSF56176">
    <property type="entry name" value="FAD-binding/transporter-associated domain-like"/>
    <property type="match status" value="1"/>
</dbReference>
<evidence type="ECO:0000256" key="3">
    <source>
        <dbReference type="ARBA" id="ARBA00022827"/>
    </source>
</evidence>
<dbReference type="PANTHER" id="PTHR42973">
    <property type="entry name" value="BINDING OXIDOREDUCTASE, PUTATIVE (AFU_ORTHOLOGUE AFUA_1G17690)-RELATED"/>
    <property type="match status" value="1"/>
</dbReference>
<dbReference type="InterPro" id="IPR016166">
    <property type="entry name" value="FAD-bd_PCMH"/>
</dbReference>
<keyword evidence="2" id="KW-0285">Flavoprotein</keyword>
<dbReference type="EMBL" id="WTXG01000275">
    <property type="protein sequence ID" value="KAI0289880.1"/>
    <property type="molecule type" value="Genomic_DNA"/>
</dbReference>
<dbReference type="AlphaFoldDB" id="A0AAD4LUJ0"/>
<dbReference type="InterPro" id="IPR036318">
    <property type="entry name" value="FAD-bd_PCMH-like_sf"/>
</dbReference>
<dbReference type="InterPro" id="IPR006094">
    <property type="entry name" value="Oxid_FAD_bind_N"/>
</dbReference>
<dbReference type="GO" id="GO:0071949">
    <property type="term" value="F:FAD binding"/>
    <property type="evidence" value="ECO:0007669"/>
    <property type="project" value="InterPro"/>
</dbReference>
<dbReference type="InterPro" id="IPR016169">
    <property type="entry name" value="FAD-bd_PCMH_sub2"/>
</dbReference>
<feature type="chain" id="PRO_5042094863" description="FAD-binding PCMH-type domain-containing protein" evidence="5">
    <location>
        <begin position="22"/>
        <end position="472"/>
    </location>
</feature>
<evidence type="ECO:0000313" key="8">
    <source>
        <dbReference type="Proteomes" id="UP001203297"/>
    </source>
</evidence>
<dbReference type="InterPro" id="IPR050416">
    <property type="entry name" value="FAD-linked_Oxidoreductase"/>
</dbReference>
<evidence type="ECO:0000259" key="6">
    <source>
        <dbReference type="PROSITE" id="PS51387"/>
    </source>
</evidence>
<dbReference type="PROSITE" id="PS51387">
    <property type="entry name" value="FAD_PCMH"/>
    <property type="match status" value="1"/>
</dbReference>
<dbReference type="Proteomes" id="UP001203297">
    <property type="component" value="Unassembled WGS sequence"/>
</dbReference>
<organism evidence="7 8">
    <name type="scientific">Multifurca ochricompacta</name>
    <dbReference type="NCBI Taxonomy" id="376703"/>
    <lineage>
        <taxon>Eukaryota</taxon>
        <taxon>Fungi</taxon>
        <taxon>Dikarya</taxon>
        <taxon>Basidiomycota</taxon>
        <taxon>Agaricomycotina</taxon>
        <taxon>Agaricomycetes</taxon>
        <taxon>Russulales</taxon>
        <taxon>Russulaceae</taxon>
        <taxon>Multifurca</taxon>
    </lineage>
</organism>
<evidence type="ECO:0000256" key="4">
    <source>
        <dbReference type="ARBA" id="ARBA00023002"/>
    </source>
</evidence>
<dbReference type="Gene3D" id="3.30.465.10">
    <property type="match status" value="1"/>
</dbReference>
<accession>A0AAD4LUJ0</accession>
<dbReference type="GO" id="GO:0016491">
    <property type="term" value="F:oxidoreductase activity"/>
    <property type="evidence" value="ECO:0007669"/>
    <property type="project" value="UniProtKB-KW"/>
</dbReference>
<evidence type="ECO:0000256" key="2">
    <source>
        <dbReference type="ARBA" id="ARBA00022630"/>
    </source>
</evidence>
<dbReference type="Pfam" id="PF01565">
    <property type="entry name" value="FAD_binding_4"/>
    <property type="match status" value="1"/>
</dbReference>
<gene>
    <name evidence="7" type="ORF">B0F90DRAFT_1825825</name>
</gene>
<keyword evidence="3" id="KW-0274">FAD</keyword>
<evidence type="ECO:0000256" key="1">
    <source>
        <dbReference type="ARBA" id="ARBA00005466"/>
    </source>
</evidence>
<comment type="caution">
    <text evidence="7">The sequence shown here is derived from an EMBL/GenBank/DDBJ whole genome shotgun (WGS) entry which is preliminary data.</text>
</comment>
<comment type="similarity">
    <text evidence="1">Belongs to the oxygen-dependent FAD-linked oxidoreductase family.</text>
</comment>
<feature type="domain" description="FAD-binding PCMH-type" evidence="6">
    <location>
        <begin position="73"/>
        <end position="242"/>
    </location>
</feature>
<keyword evidence="5" id="KW-0732">Signal</keyword>